<protein>
    <recommendedName>
        <fullName evidence="8">RNA polymerase sigma factor</fullName>
    </recommendedName>
</protein>
<dbReference type="GO" id="GO:0006352">
    <property type="term" value="P:DNA-templated transcription initiation"/>
    <property type="evidence" value="ECO:0007669"/>
    <property type="project" value="UniProtKB-UniRule"/>
</dbReference>
<evidence type="ECO:0000256" key="7">
    <source>
        <dbReference type="ARBA" id="ARBA00023163"/>
    </source>
</evidence>
<dbReference type="InterPro" id="IPR007630">
    <property type="entry name" value="RNA_pol_sigma70_r4"/>
</dbReference>
<evidence type="ECO:0000256" key="6">
    <source>
        <dbReference type="ARBA" id="ARBA00023125"/>
    </source>
</evidence>
<proteinExistence type="inferred from homology"/>
<dbReference type="Proteomes" id="UP000219621">
    <property type="component" value="Unassembled WGS sequence"/>
</dbReference>
<evidence type="ECO:0000259" key="10">
    <source>
        <dbReference type="PROSITE" id="PS00716"/>
    </source>
</evidence>
<evidence type="ECO:0000256" key="4">
    <source>
        <dbReference type="ARBA" id="ARBA00023016"/>
    </source>
</evidence>
<evidence type="ECO:0000256" key="3">
    <source>
        <dbReference type="ARBA" id="ARBA00023015"/>
    </source>
</evidence>
<dbReference type="OrthoDB" id="9809557at2"/>
<evidence type="ECO:0000256" key="5">
    <source>
        <dbReference type="ARBA" id="ARBA00023082"/>
    </source>
</evidence>
<keyword evidence="4" id="KW-0346">Stress response</keyword>
<dbReference type="Pfam" id="PF04542">
    <property type="entry name" value="Sigma70_r2"/>
    <property type="match status" value="1"/>
</dbReference>
<keyword evidence="12" id="KW-1185">Reference proteome</keyword>
<dbReference type="InterPro" id="IPR007627">
    <property type="entry name" value="RNA_pol_sigma70_r2"/>
</dbReference>
<dbReference type="PANTHER" id="PTHR30376:SF3">
    <property type="entry name" value="RNA POLYMERASE SIGMA FACTOR RPOH"/>
    <property type="match status" value="1"/>
</dbReference>
<dbReference type="InterPro" id="IPR036388">
    <property type="entry name" value="WH-like_DNA-bd_sf"/>
</dbReference>
<keyword evidence="3 8" id="KW-0805">Transcription regulation</keyword>
<dbReference type="SUPFAM" id="SSF88946">
    <property type="entry name" value="Sigma2 domain of RNA polymerase sigma factors"/>
    <property type="match status" value="1"/>
</dbReference>
<dbReference type="Pfam" id="PF04545">
    <property type="entry name" value="Sigma70_r4"/>
    <property type="match status" value="1"/>
</dbReference>
<dbReference type="NCBIfam" id="TIGR02937">
    <property type="entry name" value="sigma70-ECF"/>
    <property type="match status" value="1"/>
</dbReference>
<dbReference type="NCBIfam" id="TIGR02392">
    <property type="entry name" value="rpoH_proteo"/>
    <property type="match status" value="1"/>
</dbReference>
<evidence type="ECO:0000256" key="1">
    <source>
        <dbReference type="ARBA" id="ARBA00007788"/>
    </source>
</evidence>
<dbReference type="InterPro" id="IPR013325">
    <property type="entry name" value="RNA_pol_sigma_r2"/>
</dbReference>
<keyword evidence="5 8" id="KW-0731">Sigma factor</keyword>
<dbReference type="CDD" id="cd06171">
    <property type="entry name" value="Sigma70_r4"/>
    <property type="match status" value="1"/>
</dbReference>
<dbReference type="PRINTS" id="PR00046">
    <property type="entry name" value="SIGMA70FCT"/>
</dbReference>
<dbReference type="SUPFAM" id="SSF88659">
    <property type="entry name" value="Sigma3 and sigma4 domains of RNA polymerase sigma factors"/>
    <property type="match status" value="1"/>
</dbReference>
<dbReference type="InterPro" id="IPR014284">
    <property type="entry name" value="RNA_pol_sigma-70_dom"/>
</dbReference>
<evidence type="ECO:0000259" key="9">
    <source>
        <dbReference type="PROSITE" id="PS00715"/>
    </source>
</evidence>
<evidence type="ECO:0000256" key="2">
    <source>
        <dbReference type="ARBA" id="ARBA00022490"/>
    </source>
</evidence>
<dbReference type="Gene3D" id="1.10.601.10">
    <property type="entry name" value="RNA Polymerase Primary Sigma Factor"/>
    <property type="match status" value="1"/>
</dbReference>
<dbReference type="RefSeq" id="WP_097277681.1">
    <property type="nucleotide sequence ID" value="NZ_OCNJ01000001.1"/>
</dbReference>
<comment type="function">
    <text evidence="8">Sigma factors are initiation factors that promote the attachment of RNA polymerase to specific initiation sites and are then released.</text>
</comment>
<sequence length="311" mass="35580">MELNEIDVPVKNVPVLTPEMSFTSYVESIRRYPVLEPQEEYDLAMRFKMQGDEAAAHRMVNSHLRLVVKIASQYRRYGLPMPDLVSEGNLGLLRAVQKFEPEKGFRLATYAMWWIKASINEYVLSQWSLVKMGSDAVQKRLFYNLRKVKAQLGLYEDSDMAPADVARIAEELNVGRDHVVNMNRRLMARDSSLNAPVSGEIETERMELLIDDNPNQEDTYAAFEERTLGRQLISEGLAALNDREREIIQARRLVDDPMTLEDLGKRYGVSRERVRQIENRAFQKMQSAIKAAALRLRAPIAQGLDLLPAPV</sequence>
<dbReference type="PROSITE" id="PS00716">
    <property type="entry name" value="SIGMA70_2"/>
    <property type="match status" value="1"/>
</dbReference>
<dbReference type="InterPro" id="IPR050813">
    <property type="entry name" value="Sigma-70_Factor"/>
</dbReference>
<dbReference type="GO" id="GO:0003677">
    <property type="term" value="F:DNA binding"/>
    <property type="evidence" value="ECO:0007669"/>
    <property type="project" value="UniProtKB-KW"/>
</dbReference>
<dbReference type="NCBIfam" id="NF005143">
    <property type="entry name" value="PRK06596.1"/>
    <property type="match status" value="1"/>
</dbReference>
<dbReference type="InterPro" id="IPR000943">
    <property type="entry name" value="RNA_pol_sigma70"/>
</dbReference>
<dbReference type="GO" id="GO:0016987">
    <property type="term" value="F:sigma factor activity"/>
    <property type="evidence" value="ECO:0007669"/>
    <property type="project" value="UniProtKB-UniRule"/>
</dbReference>
<dbReference type="InterPro" id="IPR012759">
    <property type="entry name" value="RNA_pol_sigma_RpoH_proteobac"/>
</dbReference>
<dbReference type="InterPro" id="IPR013324">
    <property type="entry name" value="RNA_pol_sigma_r3/r4-like"/>
</dbReference>
<reference evidence="11 12" key="1">
    <citation type="submission" date="2017-09" db="EMBL/GenBank/DDBJ databases">
        <authorList>
            <person name="Ehlers B."/>
            <person name="Leendertz F.H."/>
        </authorList>
    </citation>
    <scope>NUCLEOTIDE SEQUENCE [LARGE SCALE GENOMIC DNA]</scope>
    <source>
        <strain evidence="11 12">USBA 140</strain>
    </source>
</reference>
<keyword evidence="2" id="KW-0963">Cytoplasm</keyword>
<evidence type="ECO:0000256" key="8">
    <source>
        <dbReference type="RuleBase" id="RU362124"/>
    </source>
</evidence>
<evidence type="ECO:0000313" key="12">
    <source>
        <dbReference type="Proteomes" id="UP000219621"/>
    </source>
</evidence>
<dbReference type="AlphaFoldDB" id="A0A286G7G0"/>
<dbReference type="PANTHER" id="PTHR30376">
    <property type="entry name" value="SIGMA FACTOR RPOH HEAT SHOCK RELATED"/>
    <property type="match status" value="1"/>
</dbReference>
<dbReference type="Gene3D" id="1.10.10.10">
    <property type="entry name" value="Winged helix-like DNA-binding domain superfamily/Winged helix DNA-binding domain"/>
    <property type="match status" value="1"/>
</dbReference>
<dbReference type="PROSITE" id="PS00715">
    <property type="entry name" value="SIGMA70_1"/>
    <property type="match status" value="1"/>
</dbReference>
<gene>
    <name evidence="11" type="ORF">SAMN05421508_101831</name>
</gene>
<keyword evidence="7 8" id="KW-0804">Transcription</keyword>
<feature type="domain" description="RNA polymerase sigma-70" evidence="10">
    <location>
        <begin position="259"/>
        <end position="285"/>
    </location>
</feature>
<organism evidence="11 12">
    <name type="scientific">Caenispirillum bisanense</name>
    <dbReference type="NCBI Taxonomy" id="414052"/>
    <lineage>
        <taxon>Bacteria</taxon>
        <taxon>Pseudomonadati</taxon>
        <taxon>Pseudomonadota</taxon>
        <taxon>Alphaproteobacteria</taxon>
        <taxon>Rhodospirillales</taxon>
        <taxon>Novispirillaceae</taxon>
        <taxon>Caenispirillum</taxon>
    </lineage>
</organism>
<comment type="similarity">
    <text evidence="1 8">Belongs to the sigma-70 factor family.</text>
</comment>
<accession>A0A286G7G0</accession>
<name>A0A286G7G0_9PROT</name>
<dbReference type="EMBL" id="OCNJ01000001">
    <property type="protein sequence ID" value="SOD91146.1"/>
    <property type="molecule type" value="Genomic_DNA"/>
</dbReference>
<keyword evidence="6 8" id="KW-0238">DNA-binding</keyword>
<feature type="domain" description="RNA polymerase sigma-70" evidence="9">
    <location>
        <begin position="83"/>
        <end position="96"/>
    </location>
</feature>
<evidence type="ECO:0000313" key="11">
    <source>
        <dbReference type="EMBL" id="SOD91146.1"/>
    </source>
</evidence>